<feature type="transmembrane region" description="Helical" evidence="8">
    <location>
        <begin position="124"/>
        <end position="143"/>
    </location>
</feature>
<comment type="similarity">
    <text evidence="2">Belongs to the auxin efflux carrier (TC 2.A.69) family.</text>
</comment>
<feature type="transmembrane region" description="Helical" evidence="8">
    <location>
        <begin position="294"/>
        <end position="314"/>
    </location>
</feature>
<comment type="caution">
    <text evidence="9">The sequence shown here is derived from an EMBL/GenBank/DDBJ whole genome shotgun (WGS) entry which is preliminary data.</text>
</comment>
<keyword evidence="3" id="KW-0813">Transport</keyword>
<sequence length="316" mass="32349">MLSVLAGIASLAIVIAIGFLLARFRVMPERTPEVLSRLVFLVATPVLLVRTLAGTDVATVLSTPLAVTGVSTSVTGLTCGLIARLALRRSTAESTIAGVASCYVNAVNLGVPLTVQVFGTAEHVVPVLFWQIVVLAPITFVLLDTARSGIGGDGRVAALRAAGRVVARTARNPLLIATALGLVLSLLDWRLPSVIDEPLALIGGLAVPGALLAFGMSLVGGVPGERSARPADVALTLTGKLALLPVVTWVVAQFGFGLTGADLLAVTVCAALPTAQNVFVFAMQYRAAVPLARAAVALSTVGCVPVFLLILALLGP</sequence>
<organism evidence="9 10">
    <name type="scientific">Nakamurella leprariae</name>
    <dbReference type="NCBI Taxonomy" id="2803911"/>
    <lineage>
        <taxon>Bacteria</taxon>
        <taxon>Bacillati</taxon>
        <taxon>Actinomycetota</taxon>
        <taxon>Actinomycetes</taxon>
        <taxon>Nakamurellales</taxon>
        <taxon>Nakamurellaceae</taxon>
        <taxon>Nakamurella</taxon>
    </lineage>
</organism>
<name>A0A938YDT5_9ACTN</name>
<feature type="transmembrane region" description="Helical" evidence="8">
    <location>
        <begin position="199"/>
        <end position="221"/>
    </location>
</feature>
<dbReference type="AlphaFoldDB" id="A0A938YDT5"/>
<dbReference type="PANTHER" id="PTHR36838:SF3">
    <property type="entry name" value="TRANSPORTER AUXIN EFFLUX CARRIER EC FAMILY"/>
    <property type="match status" value="1"/>
</dbReference>
<feature type="transmembrane region" description="Helical" evidence="8">
    <location>
        <begin position="34"/>
        <end position="53"/>
    </location>
</feature>
<reference evidence="9" key="1">
    <citation type="submission" date="2021-01" db="EMBL/GenBank/DDBJ databases">
        <title>YIM 132084 draft genome.</title>
        <authorList>
            <person name="An D."/>
        </authorList>
    </citation>
    <scope>NUCLEOTIDE SEQUENCE</scope>
    <source>
        <strain evidence="9">YIM 132084</strain>
    </source>
</reference>
<evidence type="ECO:0000256" key="7">
    <source>
        <dbReference type="ARBA" id="ARBA00023136"/>
    </source>
</evidence>
<evidence type="ECO:0000256" key="8">
    <source>
        <dbReference type="SAM" id="Phobius"/>
    </source>
</evidence>
<keyword evidence="6 8" id="KW-1133">Transmembrane helix</keyword>
<feature type="transmembrane region" description="Helical" evidence="8">
    <location>
        <begin position="233"/>
        <end position="251"/>
    </location>
</feature>
<dbReference type="Gene3D" id="1.20.1530.20">
    <property type="match status" value="1"/>
</dbReference>
<dbReference type="PANTHER" id="PTHR36838">
    <property type="entry name" value="AUXIN EFFLUX CARRIER FAMILY PROTEIN"/>
    <property type="match status" value="1"/>
</dbReference>
<dbReference type="RefSeq" id="WP_205258988.1">
    <property type="nucleotide sequence ID" value="NZ_JAERWK010000003.1"/>
</dbReference>
<dbReference type="Pfam" id="PF03547">
    <property type="entry name" value="Mem_trans"/>
    <property type="match status" value="1"/>
</dbReference>
<gene>
    <name evidence="9" type="ORF">JL106_01865</name>
</gene>
<dbReference type="GO" id="GO:0055085">
    <property type="term" value="P:transmembrane transport"/>
    <property type="evidence" value="ECO:0007669"/>
    <property type="project" value="InterPro"/>
</dbReference>
<proteinExistence type="inferred from homology"/>
<evidence type="ECO:0000256" key="5">
    <source>
        <dbReference type="ARBA" id="ARBA00022692"/>
    </source>
</evidence>
<feature type="transmembrane region" description="Helical" evidence="8">
    <location>
        <begin position="99"/>
        <end position="118"/>
    </location>
</feature>
<accession>A0A938YDT5</accession>
<feature type="transmembrane region" description="Helical" evidence="8">
    <location>
        <begin position="65"/>
        <end position="87"/>
    </location>
</feature>
<evidence type="ECO:0000256" key="3">
    <source>
        <dbReference type="ARBA" id="ARBA00022448"/>
    </source>
</evidence>
<feature type="transmembrane region" description="Helical" evidence="8">
    <location>
        <begin position="263"/>
        <end position="282"/>
    </location>
</feature>
<evidence type="ECO:0000313" key="10">
    <source>
        <dbReference type="Proteomes" id="UP000663792"/>
    </source>
</evidence>
<feature type="transmembrane region" description="Helical" evidence="8">
    <location>
        <begin position="6"/>
        <end position="22"/>
    </location>
</feature>
<comment type="subcellular location">
    <subcellularLocation>
        <location evidence="1">Cell membrane</location>
        <topology evidence="1">Multi-pass membrane protein</topology>
    </subcellularLocation>
</comment>
<feature type="transmembrane region" description="Helical" evidence="8">
    <location>
        <begin position="170"/>
        <end position="187"/>
    </location>
</feature>
<dbReference type="EMBL" id="JAERWK010000003">
    <property type="protein sequence ID" value="MBM9466025.1"/>
    <property type="molecule type" value="Genomic_DNA"/>
</dbReference>
<protein>
    <submittedName>
        <fullName evidence="9">AEC family transporter</fullName>
    </submittedName>
</protein>
<dbReference type="InterPro" id="IPR038770">
    <property type="entry name" value="Na+/solute_symporter_sf"/>
</dbReference>
<keyword evidence="10" id="KW-1185">Reference proteome</keyword>
<keyword evidence="4" id="KW-1003">Cell membrane</keyword>
<evidence type="ECO:0000256" key="6">
    <source>
        <dbReference type="ARBA" id="ARBA00022989"/>
    </source>
</evidence>
<dbReference type="Proteomes" id="UP000663792">
    <property type="component" value="Unassembled WGS sequence"/>
</dbReference>
<keyword evidence="5 8" id="KW-0812">Transmembrane</keyword>
<evidence type="ECO:0000256" key="1">
    <source>
        <dbReference type="ARBA" id="ARBA00004651"/>
    </source>
</evidence>
<evidence type="ECO:0000256" key="2">
    <source>
        <dbReference type="ARBA" id="ARBA00010145"/>
    </source>
</evidence>
<evidence type="ECO:0000256" key="4">
    <source>
        <dbReference type="ARBA" id="ARBA00022475"/>
    </source>
</evidence>
<dbReference type="GO" id="GO:0005886">
    <property type="term" value="C:plasma membrane"/>
    <property type="evidence" value="ECO:0007669"/>
    <property type="project" value="UniProtKB-SubCell"/>
</dbReference>
<keyword evidence="7 8" id="KW-0472">Membrane</keyword>
<dbReference type="InterPro" id="IPR004776">
    <property type="entry name" value="Mem_transp_PIN-like"/>
</dbReference>
<evidence type="ECO:0000313" key="9">
    <source>
        <dbReference type="EMBL" id="MBM9466025.1"/>
    </source>
</evidence>